<dbReference type="InterPro" id="IPR023635">
    <property type="entry name" value="Peptide_deformylase"/>
</dbReference>
<dbReference type="EMBL" id="FOCC01000005">
    <property type="protein sequence ID" value="SEM61944.1"/>
    <property type="molecule type" value="Genomic_DNA"/>
</dbReference>
<dbReference type="PANTHER" id="PTHR10458">
    <property type="entry name" value="PEPTIDE DEFORMYLASE"/>
    <property type="match status" value="1"/>
</dbReference>
<gene>
    <name evidence="2" type="ORF">SAMN05216431_10592</name>
</gene>
<dbReference type="Proteomes" id="UP000182089">
    <property type="component" value="Unassembled WGS sequence"/>
</dbReference>
<dbReference type="PIRSF" id="PIRSF004749">
    <property type="entry name" value="Pep_def"/>
    <property type="match status" value="1"/>
</dbReference>
<protein>
    <submittedName>
        <fullName evidence="2">Peptide deformylase</fullName>
    </submittedName>
</protein>
<sequence>MIKEINHDIIFLKKKATPASKKDTQTITDLCDTLAHYQDHCVGMAANMIGVNKQIIACYFGPFMTVMLNPQITHKENPYTTTEGCLSLAGQREVKRYEKITVTYLDKNFTRQSQTFSGFFAQTIQHEIDHLHGILI</sequence>
<proteinExistence type="inferred from homology"/>
<dbReference type="InterPro" id="IPR036821">
    <property type="entry name" value="Peptide_deformylase_sf"/>
</dbReference>
<dbReference type="CDD" id="cd00487">
    <property type="entry name" value="Pep_deformylase"/>
    <property type="match status" value="1"/>
</dbReference>
<reference evidence="2 3" key="1">
    <citation type="submission" date="2016-10" db="EMBL/GenBank/DDBJ databases">
        <authorList>
            <person name="Varghese N."/>
            <person name="Submissions S."/>
        </authorList>
    </citation>
    <scope>NUCLEOTIDE SEQUENCE [LARGE SCALE GENOMIC DNA]</scope>
    <source>
        <strain evidence="2 3">WC1T17</strain>
    </source>
</reference>
<comment type="similarity">
    <text evidence="1">Belongs to the polypeptide deformylase family.</text>
</comment>
<dbReference type="Pfam" id="PF01327">
    <property type="entry name" value="Pep_deformylase"/>
    <property type="match status" value="1"/>
</dbReference>
<dbReference type="PANTHER" id="PTHR10458:SF22">
    <property type="entry name" value="PEPTIDE DEFORMYLASE"/>
    <property type="match status" value="1"/>
</dbReference>
<evidence type="ECO:0000313" key="3">
    <source>
        <dbReference type="Proteomes" id="UP000182089"/>
    </source>
</evidence>
<organism evidence="2 3">
    <name type="scientific">Ligilactobacillus ruminis</name>
    <dbReference type="NCBI Taxonomy" id="1623"/>
    <lineage>
        <taxon>Bacteria</taxon>
        <taxon>Bacillati</taxon>
        <taxon>Bacillota</taxon>
        <taxon>Bacilli</taxon>
        <taxon>Lactobacillales</taxon>
        <taxon>Lactobacillaceae</taxon>
        <taxon>Ligilactobacillus</taxon>
    </lineage>
</organism>
<evidence type="ECO:0000256" key="1">
    <source>
        <dbReference type="ARBA" id="ARBA00010759"/>
    </source>
</evidence>
<dbReference type="Gene3D" id="3.90.45.10">
    <property type="entry name" value="Peptide deformylase"/>
    <property type="match status" value="1"/>
</dbReference>
<evidence type="ECO:0000313" key="2">
    <source>
        <dbReference type="EMBL" id="SEM61944.1"/>
    </source>
</evidence>
<dbReference type="PRINTS" id="PR01576">
    <property type="entry name" value="PDEFORMYLASE"/>
</dbReference>
<dbReference type="SUPFAM" id="SSF56420">
    <property type="entry name" value="Peptide deformylase"/>
    <property type="match status" value="1"/>
</dbReference>
<comment type="caution">
    <text evidence="2">The sequence shown here is derived from an EMBL/GenBank/DDBJ whole genome shotgun (WGS) entry which is preliminary data.</text>
</comment>
<accession>A0ABY1AB83</accession>
<name>A0ABY1AB83_9LACO</name>
<dbReference type="NCBIfam" id="NF006670">
    <property type="entry name" value="PRK09218.1"/>
    <property type="match status" value="1"/>
</dbReference>